<accession>A0ABT5BXZ2</accession>
<evidence type="ECO:0008006" key="3">
    <source>
        <dbReference type="Google" id="ProtNLM"/>
    </source>
</evidence>
<organism evidence="1 2">
    <name type="scientific">Sorangium atrum</name>
    <dbReference type="NCBI Taxonomy" id="2995308"/>
    <lineage>
        <taxon>Bacteria</taxon>
        <taxon>Pseudomonadati</taxon>
        <taxon>Myxococcota</taxon>
        <taxon>Polyangia</taxon>
        <taxon>Polyangiales</taxon>
        <taxon>Polyangiaceae</taxon>
        <taxon>Sorangium</taxon>
    </lineage>
</organism>
<evidence type="ECO:0000313" key="2">
    <source>
        <dbReference type="Proteomes" id="UP001217485"/>
    </source>
</evidence>
<keyword evidence="2" id="KW-1185">Reference proteome</keyword>
<sequence length="60" mass="6720">MRLYHGLSGGERFFGPASQRLALLAQRSGLDVKVVPVAGDHFTSVPEAMRQSIEFFREQQ</sequence>
<dbReference type="Proteomes" id="UP001217485">
    <property type="component" value="Unassembled WGS sequence"/>
</dbReference>
<evidence type="ECO:0000313" key="1">
    <source>
        <dbReference type="EMBL" id="MDC0678475.1"/>
    </source>
</evidence>
<comment type="caution">
    <text evidence="1">The sequence shown here is derived from an EMBL/GenBank/DDBJ whole genome shotgun (WGS) entry which is preliminary data.</text>
</comment>
<reference evidence="1 2" key="1">
    <citation type="submission" date="2023-01" db="EMBL/GenBank/DDBJ databases">
        <title>Minimal conservation of predation-associated metabolite biosynthetic gene clusters underscores biosynthetic potential of Myxococcota including descriptions for ten novel species: Archangium lansinium sp. nov., Myxococcus landrumus sp. nov., Nannocystis bai.</title>
        <authorList>
            <person name="Ahearne A."/>
            <person name="Stevens C."/>
            <person name="Dowd S."/>
        </authorList>
    </citation>
    <scope>NUCLEOTIDE SEQUENCE [LARGE SCALE GENOMIC DNA]</scope>
    <source>
        <strain evidence="1 2">WIWO2</strain>
    </source>
</reference>
<protein>
    <recommendedName>
        <fullName evidence="3">Esterase</fullName>
    </recommendedName>
</protein>
<proteinExistence type="predicted"/>
<dbReference type="RefSeq" id="WP_272095297.1">
    <property type="nucleotide sequence ID" value="NZ_JAQNDK010000001.1"/>
</dbReference>
<name>A0ABT5BXZ2_9BACT</name>
<gene>
    <name evidence="1" type="ORF">POL72_12095</name>
</gene>
<dbReference type="EMBL" id="JAQNDK010000001">
    <property type="protein sequence ID" value="MDC0678475.1"/>
    <property type="molecule type" value="Genomic_DNA"/>
</dbReference>